<evidence type="ECO:0000313" key="4">
    <source>
        <dbReference type="Proteomes" id="UP000063919"/>
    </source>
</evidence>
<accession>A0A0M3SJ33</accession>
<keyword evidence="4" id="KW-1185">Reference proteome</keyword>
<keyword evidence="1" id="KW-0472">Membrane</keyword>
<gene>
    <name evidence="3" type="ORF">SCANT_v1c01340</name>
</gene>
<organism evidence="3 4">
    <name type="scientific">Spiroplasma cantharicola</name>
    <dbReference type="NCBI Taxonomy" id="362837"/>
    <lineage>
        <taxon>Bacteria</taxon>
        <taxon>Bacillati</taxon>
        <taxon>Mycoplasmatota</taxon>
        <taxon>Mollicutes</taxon>
        <taxon>Entomoplasmatales</taxon>
        <taxon>Spiroplasmataceae</taxon>
        <taxon>Spiroplasma</taxon>
    </lineage>
</organism>
<protein>
    <recommendedName>
        <fullName evidence="2">Glycoside hydrolase 123 catalytic domain-containing protein</fullName>
    </recommendedName>
</protein>
<dbReference type="OrthoDB" id="387192at2"/>
<dbReference type="RefSeq" id="WP_053945820.1">
    <property type="nucleotide sequence ID" value="NZ_CP012622.1"/>
</dbReference>
<dbReference type="Proteomes" id="UP000063919">
    <property type="component" value="Chromosome"/>
</dbReference>
<dbReference type="Pfam" id="PF13320">
    <property type="entry name" value="GH123_cat"/>
    <property type="match status" value="1"/>
</dbReference>
<keyword evidence="1" id="KW-0812">Transmembrane</keyword>
<reference evidence="3 4" key="1">
    <citation type="journal article" date="2015" name="Genome Announc.">
        <title>Complete Genome Sequence of Spiroplasma cantharicola CC-1T (DSM 21588), a Bacterium Isolated from Soldier Beetle (Cantharis carolinus).</title>
        <authorList>
            <person name="Lo W.S."/>
            <person name="Liu P.Y."/>
            <person name="Kuo C.H."/>
        </authorList>
    </citation>
    <scope>NUCLEOTIDE SEQUENCE [LARGE SCALE GENOMIC DNA]</scope>
    <source>
        <strain evidence="3 4">CC-1</strain>
    </source>
</reference>
<dbReference type="PATRIC" id="fig|362837.3.peg.135"/>
<proteinExistence type="predicted"/>
<dbReference type="InterPro" id="IPR025150">
    <property type="entry name" value="GH123_cat"/>
</dbReference>
<evidence type="ECO:0000313" key="3">
    <source>
        <dbReference type="EMBL" id="ALD66044.1"/>
    </source>
</evidence>
<evidence type="ECO:0000259" key="2">
    <source>
        <dbReference type="Pfam" id="PF13320"/>
    </source>
</evidence>
<name>A0A0M3SJ33_9MOLU</name>
<dbReference type="AlphaFoldDB" id="A0A0M3SJ33"/>
<dbReference type="KEGG" id="scj:SCANT_v1c01340"/>
<feature type="domain" description="Glycoside hydrolase 123 catalytic" evidence="2">
    <location>
        <begin position="632"/>
        <end position="740"/>
    </location>
</feature>
<evidence type="ECO:0000256" key="1">
    <source>
        <dbReference type="SAM" id="Phobius"/>
    </source>
</evidence>
<keyword evidence="1" id="KW-1133">Transmembrane helix</keyword>
<dbReference type="STRING" id="362837.SCANT_v1c01340"/>
<dbReference type="EMBL" id="CP012622">
    <property type="protein sequence ID" value="ALD66044.1"/>
    <property type="molecule type" value="Genomic_DNA"/>
</dbReference>
<feature type="transmembrane region" description="Helical" evidence="1">
    <location>
        <begin position="7"/>
        <end position="29"/>
    </location>
</feature>
<sequence>MKTKSKIILIAFMSLLLMTSIILPVIFIFSKNGRDIILDNKRSAVWQTGPLKNEDKKELESSHTLSYFFGETEFNYATYKRDSKNYTFYGDEQNVKRTKIYNKKINLWKNDTFEEQIILFKNVNEDVVKNINIEVFNQNEDIDVSAHIINPIKNNNTTKANNDLIPLGEFYTFDEITNNVEISEMPLSFQPILIRYASKDKSNVGRLKFKINYSINNVIKEIIIDKEYQINNKLEYKVSDFGSSAMFFPNTSSKFILKNLNEVVTKRKIDYSDEDNIDFEDSKKLKKIIKLENPLLPNDSEVFEVEEKDDFIRVWLKSKTYKYVTTAGKQIDYINVDFYKKINQEYFLDLNNESQATKIIGNYDYAIVDDITRTLPKYLDTNSLVTRDNILGRKIKDMSERSNYESISVPNFGLGNFIKYVFTPHQDEKNVIKSFMGETLEEVFSKTADKGIWELDFKVFDRYVKFLKDSGVKNILIPIGSRGNSNMFNFFVKDSDQRAYQVAANSLYVDSYGEITPDGIAVINQMIPLLRDQLAIHASQNQTIYEDINIYYSYDEFSAEVNNLSIDIFKDIDDTYKDFWKSHLYGGWQFQLESKDFEGLENALDVYDYVTLQQREFIYEFSKSKDMLEDLIEYFNKRNSDNKKTHIYSSWNNYPATYLNSNGYEMLWAMLFSFKVGAHGYDRYQVDGYKNDISLDGEVLDPTKEPGDSFYIYPGDSNEMFDSLRYVNMIKGINLVNKAKIILKESSNYSNYKDILQFDTKEENRYINEKWNLNYYDFNNNFSTRSLSGQATYINWLIRNYNF</sequence>